<feature type="region of interest" description="Disordered" evidence="1">
    <location>
        <begin position="10"/>
        <end position="36"/>
    </location>
</feature>
<dbReference type="AlphaFoldDB" id="C6DYV1"/>
<dbReference type="HOGENOM" id="CLU_1276147_0_0_7"/>
<dbReference type="KEGG" id="gem:GM21_0371"/>
<name>C6DYV1_GEOSM</name>
<gene>
    <name evidence="2" type="ordered locus">GM21_0371</name>
</gene>
<evidence type="ECO:0000256" key="1">
    <source>
        <dbReference type="SAM" id="MobiDB-lite"/>
    </source>
</evidence>
<dbReference type="EMBL" id="CP001661">
    <property type="protein sequence ID" value="ACT16452.1"/>
    <property type="molecule type" value="Genomic_DNA"/>
</dbReference>
<sequence>MLKLLKSLLGGSEHTESIPAPSPPKSPEKPYKHPSKAQLEECERLGLIVRPGMTSRDVWQMMRDAKEDPRIKALDDAYHAQQRAIQEAEDREEYGDVVVDIYKKMEALCRVGVHHLVVFKKGKKVDADVLEFERANIEDDIEKNIHVKIEGLRPKIYKPRGAYESPYIDWNKEIVFKSDQILEVETLPTPIDMFDLDQFEKALERARLLTQTYLQE</sequence>
<proteinExistence type="predicted"/>
<dbReference type="OrthoDB" id="9829205at2"/>
<accession>C6DYV1</accession>
<reference evidence="2" key="1">
    <citation type="submission" date="2009-07" db="EMBL/GenBank/DDBJ databases">
        <title>Complete sequence of Geobacter sp. M21.</title>
        <authorList>
            <consortium name="US DOE Joint Genome Institute"/>
            <person name="Lucas S."/>
            <person name="Copeland A."/>
            <person name="Lapidus A."/>
            <person name="Glavina del Rio T."/>
            <person name="Dalin E."/>
            <person name="Tice H."/>
            <person name="Bruce D."/>
            <person name="Goodwin L."/>
            <person name="Pitluck S."/>
            <person name="Saunders E."/>
            <person name="Brettin T."/>
            <person name="Detter J.C."/>
            <person name="Han C."/>
            <person name="Larimer F."/>
            <person name="Land M."/>
            <person name="Hauser L."/>
            <person name="Kyrpides N."/>
            <person name="Ovchinnikova G."/>
            <person name="Lovley D."/>
        </authorList>
    </citation>
    <scope>NUCLEOTIDE SEQUENCE [LARGE SCALE GENOMIC DNA]</scope>
    <source>
        <strain evidence="2">M21</strain>
    </source>
</reference>
<dbReference type="STRING" id="443144.GM21_0371"/>
<organism evidence="2">
    <name type="scientific">Geobacter sp. (strain M21)</name>
    <dbReference type="NCBI Taxonomy" id="443144"/>
    <lineage>
        <taxon>Bacteria</taxon>
        <taxon>Pseudomonadati</taxon>
        <taxon>Thermodesulfobacteriota</taxon>
        <taxon>Desulfuromonadia</taxon>
        <taxon>Geobacterales</taxon>
        <taxon>Geobacteraceae</taxon>
        <taxon>Geobacter</taxon>
    </lineage>
</organism>
<evidence type="ECO:0000313" key="2">
    <source>
        <dbReference type="EMBL" id="ACT16452.1"/>
    </source>
</evidence>
<protein>
    <submittedName>
        <fullName evidence="2">Uncharacterized protein</fullName>
    </submittedName>
</protein>